<dbReference type="RefSeq" id="WP_184497073.1">
    <property type="nucleotide sequence ID" value="NZ_JACIJO010000003.1"/>
</dbReference>
<accession>A0A841MIZ0</accession>
<dbReference type="Proteomes" id="UP000588604">
    <property type="component" value="Unassembled WGS sequence"/>
</dbReference>
<dbReference type="InterPro" id="IPR036890">
    <property type="entry name" value="HATPase_C_sf"/>
</dbReference>
<dbReference type="Pfam" id="PF13589">
    <property type="entry name" value="HATPase_c_3"/>
    <property type="match status" value="1"/>
</dbReference>
<gene>
    <name evidence="1" type="ORF">FHS59_003905</name>
</gene>
<reference evidence="1 2" key="1">
    <citation type="submission" date="2020-08" db="EMBL/GenBank/DDBJ databases">
        <title>Genomic Encyclopedia of Type Strains, Phase IV (KMG-IV): sequencing the most valuable type-strain genomes for metagenomic binning, comparative biology and taxonomic classification.</title>
        <authorList>
            <person name="Goeker M."/>
        </authorList>
    </citation>
    <scope>NUCLEOTIDE SEQUENCE [LARGE SCALE GENOMIC DNA]</scope>
    <source>
        <strain evidence="1 2">DSM 102044</strain>
    </source>
</reference>
<proteinExistence type="predicted"/>
<sequence>MHKKIGQYYLAEETPPKAGAMINTFRAFGYNLQTAIADIIDNSISARATNVWIDYKWAGENSSVSITDNGTGMDKVELILAMTPGSKDPKDERESHDLGRFGLGLKTSSFSQCKALTVLTKKEKHSTIKRHWDLDFVNETGKWNLLDYLSDESYQERLEKFDQGTIVLWEKLDRLVGNANIHNEAARTVFLEEFEKLEEHLSLVFHRFMERKKLSIWMNGNKLEPWDPFMKESEGGQLIAQETLDKNQVSIKCYVLPHISKLNQEERKKAKTEEWYRLQGFYIYRNSRLLLYGDWLGLFPKNEHFKNARILIDIPNILDHDWKIDIKKATATPSLSVRKDLIRLGKMTRKAAGTVHRFRGNQIMLDDSITSFDFQPVWKAKKGRDDVRHYYINEEHAIIKSLLEKKLITASEFSSVLKLIGETTPVESIIQFHSEEPESHELRDNQTEPDSGTIELAKMMYGSLKSTGMNRELAIKQIFNIEPFNQYTQLIEYFE</sequence>
<dbReference type="Gene3D" id="3.30.565.10">
    <property type="entry name" value="Histidine kinase-like ATPase, C-terminal domain"/>
    <property type="match status" value="1"/>
</dbReference>
<dbReference type="EMBL" id="JACIJO010000003">
    <property type="protein sequence ID" value="MBB6328262.1"/>
    <property type="molecule type" value="Genomic_DNA"/>
</dbReference>
<dbReference type="SUPFAM" id="SSF55874">
    <property type="entry name" value="ATPase domain of HSP90 chaperone/DNA topoisomerase II/histidine kinase"/>
    <property type="match status" value="1"/>
</dbReference>
<comment type="caution">
    <text evidence="1">The sequence shown here is derived from an EMBL/GenBank/DDBJ whole genome shotgun (WGS) entry which is preliminary data.</text>
</comment>
<organism evidence="1 2">
    <name type="scientific">Algoriphagus iocasae</name>
    <dbReference type="NCBI Taxonomy" id="1836499"/>
    <lineage>
        <taxon>Bacteria</taxon>
        <taxon>Pseudomonadati</taxon>
        <taxon>Bacteroidota</taxon>
        <taxon>Cytophagia</taxon>
        <taxon>Cytophagales</taxon>
        <taxon>Cyclobacteriaceae</taxon>
        <taxon>Algoriphagus</taxon>
    </lineage>
</organism>
<dbReference type="AlphaFoldDB" id="A0A841MIZ0"/>
<name>A0A841MIZ0_9BACT</name>
<protein>
    <recommendedName>
        <fullName evidence="3">ATP-binding protein</fullName>
    </recommendedName>
</protein>
<keyword evidence="2" id="KW-1185">Reference proteome</keyword>
<evidence type="ECO:0000313" key="2">
    <source>
        <dbReference type="Proteomes" id="UP000588604"/>
    </source>
</evidence>
<evidence type="ECO:0008006" key="3">
    <source>
        <dbReference type="Google" id="ProtNLM"/>
    </source>
</evidence>
<evidence type="ECO:0000313" key="1">
    <source>
        <dbReference type="EMBL" id="MBB6328262.1"/>
    </source>
</evidence>